<evidence type="ECO:0000313" key="7">
    <source>
        <dbReference type="EMBL" id="EMT51753.1"/>
    </source>
</evidence>
<dbReference type="InterPro" id="IPR036390">
    <property type="entry name" value="WH_DNA-bd_sf"/>
</dbReference>
<protein>
    <submittedName>
        <fullName evidence="7">Transcriptional regulator</fullName>
    </submittedName>
</protein>
<keyword evidence="3" id="KW-0010">Activator</keyword>
<evidence type="ECO:0000256" key="1">
    <source>
        <dbReference type="ARBA" id="ARBA00023015"/>
    </source>
</evidence>
<dbReference type="CDD" id="cd00092">
    <property type="entry name" value="HTH_CRP"/>
    <property type="match status" value="1"/>
</dbReference>
<dbReference type="PROSITE" id="PS51063">
    <property type="entry name" value="HTH_CRP_2"/>
    <property type="match status" value="1"/>
</dbReference>
<dbReference type="InterPro" id="IPR000595">
    <property type="entry name" value="cNMP-bd_dom"/>
</dbReference>
<dbReference type="RefSeq" id="WP_003389328.1">
    <property type="nucleotide sequence ID" value="NZ_APBN01000006.1"/>
</dbReference>
<dbReference type="OrthoDB" id="9812325at2"/>
<dbReference type="GO" id="GO:0003700">
    <property type="term" value="F:DNA-binding transcription factor activity"/>
    <property type="evidence" value="ECO:0007669"/>
    <property type="project" value="TreeGrafter"/>
</dbReference>
<gene>
    <name evidence="7" type="ORF">I532_15461</name>
</gene>
<keyword evidence="1" id="KW-0805">Transcription regulation</keyword>
<proteinExistence type="predicted"/>
<dbReference type="STRING" id="1300222.I532_15461"/>
<dbReference type="PANTHER" id="PTHR24567:SF28">
    <property type="entry name" value="LISTERIOLYSIN REGULATORY PROTEIN"/>
    <property type="match status" value="1"/>
</dbReference>
<dbReference type="InterPro" id="IPR050397">
    <property type="entry name" value="Env_Response_Regulators"/>
</dbReference>
<keyword evidence="8" id="KW-1185">Reference proteome</keyword>
<feature type="domain" description="HTH crp-type" evidence="6">
    <location>
        <begin position="134"/>
        <end position="200"/>
    </location>
</feature>
<dbReference type="SMART" id="SM00419">
    <property type="entry name" value="HTH_CRP"/>
    <property type="match status" value="1"/>
</dbReference>
<keyword evidence="4" id="KW-0804">Transcription</keyword>
<dbReference type="InterPro" id="IPR012318">
    <property type="entry name" value="HTH_CRP"/>
</dbReference>
<dbReference type="Proteomes" id="UP000012081">
    <property type="component" value="Unassembled WGS sequence"/>
</dbReference>
<keyword evidence="2" id="KW-0238">DNA-binding</keyword>
<dbReference type="SUPFAM" id="SSF51206">
    <property type="entry name" value="cAMP-binding domain-like"/>
    <property type="match status" value="1"/>
</dbReference>
<sequence length="215" mass="24664">MVSPFETDVKWESFLKYGTRQFCKGKTIIYKQGTMGEGFYYLHKGLVKIISTTAKGNDRLLNIVVPGQIMGVQSMDRHTHFTTAVAVKNSVVYHFSCAQFQEMLKAQPELLSLFTQTVSQKLRILLFAINMKALTSEEQIASLLLNLCDDFKNYEVPLTQQDLADCAGLTRITVYKILKQWKESGIIEIKNRTFVIQKPELLRYPYRYTQTALTV</sequence>
<evidence type="ECO:0000256" key="2">
    <source>
        <dbReference type="ARBA" id="ARBA00023125"/>
    </source>
</evidence>
<dbReference type="Pfam" id="PF13545">
    <property type="entry name" value="HTH_Crp_2"/>
    <property type="match status" value="1"/>
</dbReference>
<evidence type="ECO:0000259" key="5">
    <source>
        <dbReference type="PROSITE" id="PS50042"/>
    </source>
</evidence>
<dbReference type="PROSITE" id="PS50042">
    <property type="entry name" value="CNMP_BINDING_3"/>
    <property type="match status" value="1"/>
</dbReference>
<feature type="domain" description="Cyclic nucleotide-binding" evidence="5">
    <location>
        <begin position="20"/>
        <end position="121"/>
    </location>
</feature>
<organism evidence="7 8">
    <name type="scientific">Brevibacillus borstelensis AK1</name>
    <dbReference type="NCBI Taxonomy" id="1300222"/>
    <lineage>
        <taxon>Bacteria</taxon>
        <taxon>Bacillati</taxon>
        <taxon>Bacillota</taxon>
        <taxon>Bacilli</taxon>
        <taxon>Bacillales</taxon>
        <taxon>Paenibacillaceae</taxon>
        <taxon>Brevibacillus</taxon>
    </lineage>
</organism>
<dbReference type="Pfam" id="PF00027">
    <property type="entry name" value="cNMP_binding"/>
    <property type="match status" value="1"/>
</dbReference>
<reference evidence="7 8" key="1">
    <citation type="submission" date="2013-03" db="EMBL/GenBank/DDBJ databases">
        <title>Assembly of a new bacterial strain Brevibacillus borstelensis AK1.</title>
        <authorList>
            <person name="Rajan I."/>
            <person name="PoliReddy D."/>
            <person name="Sugumar T."/>
            <person name="Rathinam K."/>
            <person name="Alqarawi S."/>
            <person name="Khalil A.B."/>
            <person name="Sivakumar N."/>
        </authorList>
    </citation>
    <scope>NUCLEOTIDE SEQUENCE [LARGE SCALE GENOMIC DNA]</scope>
    <source>
        <strain evidence="7 8">AK1</strain>
    </source>
</reference>
<name>M8DE45_9BACL</name>
<dbReference type="InterPro" id="IPR014710">
    <property type="entry name" value="RmlC-like_jellyroll"/>
</dbReference>
<dbReference type="GeneID" id="89501708"/>
<dbReference type="Gene3D" id="2.60.120.10">
    <property type="entry name" value="Jelly Rolls"/>
    <property type="match status" value="1"/>
</dbReference>
<dbReference type="SUPFAM" id="SSF46785">
    <property type="entry name" value="Winged helix' DNA-binding domain"/>
    <property type="match status" value="1"/>
</dbReference>
<comment type="caution">
    <text evidence="7">The sequence shown here is derived from an EMBL/GenBank/DDBJ whole genome shotgun (WGS) entry which is preliminary data.</text>
</comment>
<dbReference type="GO" id="GO:0003677">
    <property type="term" value="F:DNA binding"/>
    <property type="evidence" value="ECO:0007669"/>
    <property type="project" value="UniProtKB-KW"/>
</dbReference>
<evidence type="ECO:0000313" key="8">
    <source>
        <dbReference type="Proteomes" id="UP000012081"/>
    </source>
</evidence>
<dbReference type="PANTHER" id="PTHR24567">
    <property type="entry name" value="CRP FAMILY TRANSCRIPTIONAL REGULATORY PROTEIN"/>
    <property type="match status" value="1"/>
</dbReference>
<evidence type="ECO:0000256" key="3">
    <source>
        <dbReference type="ARBA" id="ARBA00023159"/>
    </source>
</evidence>
<dbReference type="InterPro" id="IPR018490">
    <property type="entry name" value="cNMP-bd_dom_sf"/>
</dbReference>
<evidence type="ECO:0000256" key="4">
    <source>
        <dbReference type="ARBA" id="ARBA00023163"/>
    </source>
</evidence>
<evidence type="ECO:0000259" key="6">
    <source>
        <dbReference type="PROSITE" id="PS51063"/>
    </source>
</evidence>
<dbReference type="CDD" id="cd00038">
    <property type="entry name" value="CAP_ED"/>
    <property type="match status" value="1"/>
</dbReference>
<dbReference type="EMBL" id="APBN01000006">
    <property type="protein sequence ID" value="EMT51753.1"/>
    <property type="molecule type" value="Genomic_DNA"/>
</dbReference>
<dbReference type="GO" id="GO:0005829">
    <property type="term" value="C:cytosol"/>
    <property type="evidence" value="ECO:0007669"/>
    <property type="project" value="TreeGrafter"/>
</dbReference>
<accession>M8DE45</accession>
<dbReference type="PATRIC" id="fig|1300222.3.peg.3235"/>
<dbReference type="AlphaFoldDB" id="M8DE45"/>